<dbReference type="PANTHER" id="PTHR43793:SF1">
    <property type="entry name" value="FAD SYNTHASE"/>
    <property type="match status" value="1"/>
</dbReference>
<dbReference type="PATRIC" id="fig|1410950.3.peg.1476"/>
<evidence type="ECO:0000313" key="5">
    <source>
        <dbReference type="EMBL" id="ETK04200.1"/>
    </source>
</evidence>
<evidence type="ECO:0000256" key="3">
    <source>
        <dbReference type="SAM" id="MobiDB-lite"/>
    </source>
</evidence>
<gene>
    <name evidence="5" type="ORF">T229_10175</name>
</gene>
<proteinExistence type="predicted"/>
<name>W2CAP6_9BACT</name>
<keyword evidence="1 5" id="KW-0808">Transferase</keyword>
<dbReference type="NCBIfam" id="TIGR00125">
    <property type="entry name" value="cyt_tran_rel"/>
    <property type="match status" value="1"/>
</dbReference>
<dbReference type="Proteomes" id="UP000018872">
    <property type="component" value="Unassembled WGS sequence"/>
</dbReference>
<dbReference type="SUPFAM" id="SSF52374">
    <property type="entry name" value="Nucleotidylyl transferase"/>
    <property type="match status" value="1"/>
</dbReference>
<feature type="compositionally biased region" description="Basic and acidic residues" evidence="3">
    <location>
        <begin position="136"/>
        <end position="150"/>
    </location>
</feature>
<dbReference type="GO" id="GO:0016779">
    <property type="term" value="F:nucleotidyltransferase activity"/>
    <property type="evidence" value="ECO:0007669"/>
    <property type="project" value="UniProtKB-KW"/>
</dbReference>
<feature type="region of interest" description="Disordered" evidence="3">
    <location>
        <begin position="136"/>
        <end position="166"/>
    </location>
</feature>
<dbReference type="InterPro" id="IPR050385">
    <property type="entry name" value="Archaeal_FAD_synthase"/>
</dbReference>
<reference evidence="5 6" key="1">
    <citation type="submission" date="2013-11" db="EMBL/GenBank/DDBJ databases">
        <title>Single cell genomics of uncultured Tannerella BU063 (oral taxon 286).</title>
        <authorList>
            <person name="Beall C.J."/>
            <person name="Campbell A.G."/>
            <person name="Griffen A.L."/>
            <person name="Podar M."/>
            <person name="Leys E.J."/>
        </authorList>
    </citation>
    <scope>NUCLEOTIDE SEQUENCE [LARGE SCALE GENOMIC DNA]</scope>
    <source>
        <strain evidence="5">Cell 5</strain>
    </source>
</reference>
<comment type="caution">
    <text evidence="5">The sequence shown here is derived from an EMBL/GenBank/DDBJ whole genome shotgun (WGS) entry which is preliminary data.</text>
</comment>
<sequence length="166" mass="19007">MFKNKTVVYTSGTFDMFHYNHLRMINYARSLGDILIVGVSTDELVSSYKAPPIIPFNERMQILEALKTPDIVIPQHTLDHTEIVKKLNIDAFVVGDDWYGKYDYLRELDVQVFYFPYGTGVSSSSLRKTIHDSYEKHLQQERQAKPESVKGMKIGLDDEPTSGQPS</sequence>
<accession>W2CAP6</accession>
<dbReference type="PANTHER" id="PTHR43793">
    <property type="entry name" value="FAD SYNTHASE"/>
    <property type="match status" value="1"/>
</dbReference>
<dbReference type="Pfam" id="PF01467">
    <property type="entry name" value="CTP_transf_like"/>
    <property type="match status" value="1"/>
</dbReference>
<dbReference type="InterPro" id="IPR004821">
    <property type="entry name" value="Cyt_trans-like"/>
</dbReference>
<dbReference type="EMBL" id="AYYC01000682">
    <property type="protein sequence ID" value="ETK04200.1"/>
    <property type="molecule type" value="Genomic_DNA"/>
</dbReference>
<dbReference type="AlphaFoldDB" id="W2CAP6"/>
<feature type="domain" description="Cytidyltransferase-like" evidence="4">
    <location>
        <begin position="10"/>
        <end position="102"/>
    </location>
</feature>
<dbReference type="InterPro" id="IPR014729">
    <property type="entry name" value="Rossmann-like_a/b/a_fold"/>
</dbReference>
<protein>
    <submittedName>
        <fullName evidence="5">Glycerol-3-phosphate cytidylyltransferase</fullName>
    </submittedName>
</protein>
<keyword evidence="2 5" id="KW-0548">Nucleotidyltransferase</keyword>
<organism evidence="5 6">
    <name type="scientific">Tannerella sp. oral taxon BU063 isolate Cell 5</name>
    <dbReference type="NCBI Taxonomy" id="1410950"/>
    <lineage>
        <taxon>Bacteria</taxon>
        <taxon>Pseudomonadati</taxon>
        <taxon>Bacteroidota</taxon>
        <taxon>Bacteroidia</taxon>
        <taxon>Bacteroidales</taxon>
        <taxon>Tannerellaceae</taxon>
        <taxon>Tannerella</taxon>
    </lineage>
</organism>
<evidence type="ECO:0000313" key="6">
    <source>
        <dbReference type="Proteomes" id="UP000018872"/>
    </source>
</evidence>
<evidence type="ECO:0000256" key="2">
    <source>
        <dbReference type="ARBA" id="ARBA00022695"/>
    </source>
</evidence>
<evidence type="ECO:0000256" key="1">
    <source>
        <dbReference type="ARBA" id="ARBA00022679"/>
    </source>
</evidence>
<dbReference type="Gene3D" id="3.40.50.620">
    <property type="entry name" value="HUPs"/>
    <property type="match status" value="1"/>
</dbReference>
<evidence type="ECO:0000259" key="4">
    <source>
        <dbReference type="Pfam" id="PF01467"/>
    </source>
</evidence>